<feature type="signal peptide" evidence="1">
    <location>
        <begin position="1"/>
        <end position="21"/>
    </location>
</feature>
<evidence type="ECO:0000313" key="3">
    <source>
        <dbReference type="Proteomes" id="UP001234178"/>
    </source>
</evidence>
<dbReference type="EMBL" id="JAOYFB010000039">
    <property type="protein sequence ID" value="KAK4029643.1"/>
    <property type="molecule type" value="Genomic_DNA"/>
</dbReference>
<accession>A0ABR0AWX7</accession>
<reference evidence="2 3" key="1">
    <citation type="journal article" date="2023" name="Nucleic Acids Res.">
        <title>The hologenome of Daphnia magna reveals possible DNA methylation and microbiome-mediated evolution of the host genome.</title>
        <authorList>
            <person name="Chaturvedi A."/>
            <person name="Li X."/>
            <person name="Dhandapani V."/>
            <person name="Marshall H."/>
            <person name="Kissane S."/>
            <person name="Cuenca-Cambronero M."/>
            <person name="Asole G."/>
            <person name="Calvet F."/>
            <person name="Ruiz-Romero M."/>
            <person name="Marangio P."/>
            <person name="Guigo R."/>
            <person name="Rago D."/>
            <person name="Mirbahai L."/>
            <person name="Eastwood N."/>
            <person name="Colbourne J.K."/>
            <person name="Zhou J."/>
            <person name="Mallon E."/>
            <person name="Orsini L."/>
        </authorList>
    </citation>
    <scope>NUCLEOTIDE SEQUENCE [LARGE SCALE GENOMIC DNA]</scope>
    <source>
        <strain evidence="2">LRV0_1</strain>
    </source>
</reference>
<proteinExistence type="predicted"/>
<evidence type="ECO:0000256" key="1">
    <source>
        <dbReference type="SAM" id="SignalP"/>
    </source>
</evidence>
<evidence type="ECO:0000313" key="2">
    <source>
        <dbReference type="EMBL" id="KAK4029643.1"/>
    </source>
</evidence>
<dbReference type="Proteomes" id="UP001234178">
    <property type="component" value="Unassembled WGS sequence"/>
</dbReference>
<organism evidence="2 3">
    <name type="scientific">Daphnia magna</name>
    <dbReference type="NCBI Taxonomy" id="35525"/>
    <lineage>
        <taxon>Eukaryota</taxon>
        <taxon>Metazoa</taxon>
        <taxon>Ecdysozoa</taxon>
        <taxon>Arthropoda</taxon>
        <taxon>Crustacea</taxon>
        <taxon>Branchiopoda</taxon>
        <taxon>Diplostraca</taxon>
        <taxon>Cladocera</taxon>
        <taxon>Anomopoda</taxon>
        <taxon>Daphniidae</taxon>
        <taxon>Daphnia</taxon>
    </lineage>
</organism>
<evidence type="ECO:0008006" key="4">
    <source>
        <dbReference type="Google" id="ProtNLM"/>
    </source>
</evidence>
<comment type="caution">
    <text evidence="2">The sequence shown here is derived from an EMBL/GenBank/DDBJ whole genome shotgun (WGS) entry which is preliminary data.</text>
</comment>
<feature type="chain" id="PRO_5045834670" description="Secreted protein" evidence="1">
    <location>
        <begin position="22"/>
        <end position="126"/>
    </location>
</feature>
<keyword evidence="3" id="KW-1185">Reference proteome</keyword>
<keyword evidence="1" id="KW-0732">Signal</keyword>
<protein>
    <recommendedName>
        <fullName evidence="4">Secreted protein</fullName>
    </recommendedName>
</protein>
<sequence>MTRVPSFKSVLLLLLFNSLPADILKTANFNSRCRILIVQANNNSTKGCNLISEHDLSRLELVTQISLADRPNETTRFERSQNKVTASTLTCMSKHLALIIMSISFHSTDESFFLFFEFRKVLLIDV</sequence>
<name>A0ABR0AWX7_9CRUS</name>
<gene>
    <name evidence="2" type="ORF">OUZ56_022613</name>
</gene>